<gene>
    <name evidence="2" type="ORF">EYF80_007289</name>
</gene>
<dbReference type="EMBL" id="SRLO01000039">
    <property type="protein sequence ID" value="TNN82454.1"/>
    <property type="molecule type" value="Genomic_DNA"/>
</dbReference>
<evidence type="ECO:0000256" key="1">
    <source>
        <dbReference type="SAM" id="MobiDB-lite"/>
    </source>
</evidence>
<comment type="caution">
    <text evidence="2">The sequence shown here is derived from an EMBL/GenBank/DDBJ whole genome shotgun (WGS) entry which is preliminary data.</text>
</comment>
<dbReference type="AlphaFoldDB" id="A0A4Z2IY55"/>
<name>A0A4Z2IY55_9TELE</name>
<accession>A0A4Z2IY55</accession>
<feature type="region of interest" description="Disordered" evidence="1">
    <location>
        <begin position="24"/>
        <end position="72"/>
    </location>
</feature>
<proteinExistence type="predicted"/>
<reference evidence="2 3" key="1">
    <citation type="submission" date="2019-03" db="EMBL/GenBank/DDBJ databases">
        <title>First draft genome of Liparis tanakae, snailfish: a comprehensive survey of snailfish specific genes.</title>
        <authorList>
            <person name="Kim W."/>
            <person name="Song I."/>
            <person name="Jeong J.-H."/>
            <person name="Kim D."/>
            <person name="Kim S."/>
            <person name="Ryu S."/>
            <person name="Song J.Y."/>
            <person name="Lee S.K."/>
        </authorList>
    </citation>
    <scope>NUCLEOTIDE SEQUENCE [LARGE SCALE GENOMIC DNA]</scope>
    <source>
        <tissue evidence="2">Muscle</tissue>
    </source>
</reference>
<protein>
    <submittedName>
        <fullName evidence="2">Uncharacterized protein</fullName>
    </submittedName>
</protein>
<evidence type="ECO:0000313" key="2">
    <source>
        <dbReference type="EMBL" id="TNN82454.1"/>
    </source>
</evidence>
<sequence length="87" mass="9476">MHQQGGYTVFSALQPGLYESCEAPGIPDFSVHSREEVKDSGSTESSESTLPESESSRRISESSDGPAPRLERGALRWLGSKVWHSVP</sequence>
<organism evidence="2 3">
    <name type="scientific">Liparis tanakae</name>
    <name type="common">Tanaka's snailfish</name>
    <dbReference type="NCBI Taxonomy" id="230148"/>
    <lineage>
        <taxon>Eukaryota</taxon>
        <taxon>Metazoa</taxon>
        <taxon>Chordata</taxon>
        <taxon>Craniata</taxon>
        <taxon>Vertebrata</taxon>
        <taxon>Euteleostomi</taxon>
        <taxon>Actinopterygii</taxon>
        <taxon>Neopterygii</taxon>
        <taxon>Teleostei</taxon>
        <taxon>Neoteleostei</taxon>
        <taxon>Acanthomorphata</taxon>
        <taxon>Eupercaria</taxon>
        <taxon>Perciformes</taxon>
        <taxon>Cottioidei</taxon>
        <taxon>Cottales</taxon>
        <taxon>Liparidae</taxon>
        <taxon>Liparis</taxon>
    </lineage>
</organism>
<feature type="compositionally biased region" description="Basic and acidic residues" evidence="1">
    <location>
        <begin position="31"/>
        <end position="41"/>
    </location>
</feature>
<dbReference type="Proteomes" id="UP000314294">
    <property type="component" value="Unassembled WGS sequence"/>
</dbReference>
<feature type="compositionally biased region" description="Low complexity" evidence="1">
    <location>
        <begin position="42"/>
        <end position="53"/>
    </location>
</feature>
<evidence type="ECO:0000313" key="3">
    <source>
        <dbReference type="Proteomes" id="UP000314294"/>
    </source>
</evidence>
<keyword evidence="3" id="KW-1185">Reference proteome</keyword>